<sequence>MRLIFGYLALAQTRLALADLARSQMLDRLATEALQRGEERMRLAHSLAARCGMARR</sequence>
<reference evidence="1" key="1">
    <citation type="submission" date="2019-12" db="EMBL/GenBank/DDBJ databases">
        <authorList>
            <person name="Cremers G."/>
        </authorList>
    </citation>
    <scope>NUCLEOTIDE SEQUENCE</scope>
    <source>
        <strain evidence="1">Mbul1</strain>
    </source>
</reference>
<dbReference type="EMBL" id="LR743504">
    <property type="protein sequence ID" value="CAA2101998.1"/>
    <property type="molecule type" value="Genomic_DNA"/>
</dbReference>
<protein>
    <submittedName>
        <fullName evidence="1">Uncharacterized protein</fullName>
    </submittedName>
</protein>
<dbReference type="AlphaFoldDB" id="A0A679IT59"/>
<organism evidence="1">
    <name type="scientific">Methylobacterium bullatum</name>
    <dbReference type="NCBI Taxonomy" id="570505"/>
    <lineage>
        <taxon>Bacteria</taxon>
        <taxon>Pseudomonadati</taxon>
        <taxon>Pseudomonadota</taxon>
        <taxon>Alphaproteobacteria</taxon>
        <taxon>Hyphomicrobiales</taxon>
        <taxon>Methylobacteriaceae</taxon>
        <taxon>Methylobacterium</taxon>
    </lineage>
</organism>
<proteinExistence type="predicted"/>
<evidence type="ECO:0000313" key="1">
    <source>
        <dbReference type="EMBL" id="CAA2101998.1"/>
    </source>
</evidence>
<gene>
    <name evidence="1" type="ORF">MBUL_01462</name>
</gene>
<accession>A0A679IT59</accession>
<name>A0A679IT59_9HYPH</name>